<dbReference type="WBParaSite" id="PS1159_v2.g6081.t1">
    <property type="protein sequence ID" value="PS1159_v2.g6081.t1"/>
    <property type="gene ID" value="PS1159_v2.g6081"/>
</dbReference>
<reference evidence="2" key="1">
    <citation type="submission" date="2022-11" db="UniProtKB">
        <authorList>
            <consortium name="WormBaseParasite"/>
        </authorList>
    </citation>
    <scope>IDENTIFICATION</scope>
</reference>
<accession>A0AC35GJK0</accession>
<name>A0AC35GJK0_9BILA</name>
<proteinExistence type="predicted"/>
<evidence type="ECO:0000313" key="2">
    <source>
        <dbReference type="WBParaSite" id="PS1159_v2.g6081.t1"/>
    </source>
</evidence>
<protein>
    <submittedName>
        <fullName evidence="2">RING-CH-type domain-containing protein</fullName>
    </submittedName>
</protein>
<sequence length="193" mass="21743">MASAILEGKSSTTSRCEVSLCLDTSRSSLGRNGRAVCRICQSETGIMVRPCACAGTMADIHENCLNEWVSRSRAEKCEICKESYAQSSKRFRPIREWTKPKITFRLCLMIGSLICLISSLVNIYYICVERKFFERVFVRGYPPRGGDSARIVIAAILMIMVICILSILYDAITGYFARQRVVRFIDNPNQSAK</sequence>
<organism evidence="1 2">
    <name type="scientific">Panagrolaimus sp. PS1159</name>
    <dbReference type="NCBI Taxonomy" id="55785"/>
    <lineage>
        <taxon>Eukaryota</taxon>
        <taxon>Metazoa</taxon>
        <taxon>Ecdysozoa</taxon>
        <taxon>Nematoda</taxon>
        <taxon>Chromadorea</taxon>
        <taxon>Rhabditida</taxon>
        <taxon>Tylenchina</taxon>
        <taxon>Panagrolaimomorpha</taxon>
        <taxon>Panagrolaimoidea</taxon>
        <taxon>Panagrolaimidae</taxon>
        <taxon>Panagrolaimus</taxon>
    </lineage>
</organism>
<dbReference type="Proteomes" id="UP000887580">
    <property type="component" value="Unplaced"/>
</dbReference>
<evidence type="ECO:0000313" key="1">
    <source>
        <dbReference type="Proteomes" id="UP000887580"/>
    </source>
</evidence>